<dbReference type="EMBL" id="JACCEM010000007">
    <property type="protein sequence ID" value="NYT50442.1"/>
    <property type="molecule type" value="Genomic_DNA"/>
</dbReference>
<dbReference type="NCBIfam" id="NF009732">
    <property type="entry name" value="PRK13255.1"/>
    <property type="match status" value="1"/>
</dbReference>
<dbReference type="Pfam" id="PF05724">
    <property type="entry name" value="TPMT"/>
    <property type="match status" value="1"/>
</dbReference>
<evidence type="ECO:0000256" key="8">
    <source>
        <dbReference type="ARBA" id="ARBA00022691"/>
    </source>
</evidence>
<feature type="binding site" evidence="9">
    <location>
        <position position="10"/>
    </location>
    <ligand>
        <name>S-adenosyl-L-methionine</name>
        <dbReference type="ChEBI" id="CHEBI:59789"/>
    </ligand>
</feature>
<comment type="caution">
    <text evidence="10">The sequence shown here is derived from an EMBL/GenBank/DDBJ whole genome shotgun (WGS) entry which is preliminary data.</text>
</comment>
<dbReference type="HAMAP" id="MF_00812">
    <property type="entry name" value="Thiopur_methtran"/>
    <property type="match status" value="1"/>
</dbReference>
<dbReference type="GO" id="GO:0032259">
    <property type="term" value="P:methylation"/>
    <property type="evidence" value="ECO:0007669"/>
    <property type="project" value="UniProtKB-KW"/>
</dbReference>
<organism evidence="10 11">
    <name type="scientific">Parapusillimonas granuli</name>
    <dbReference type="NCBI Taxonomy" id="380911"/>
    <lineage>
        <taxon>Bacteria</taxon>
        <taxon>Pseudomonadati</taxon>
        <taxon>Pseudomonadota</taxon>
        <taxon>Betaproteobacteria</taxon>
        <taxon>Burkholderiales</taxon>
        <taxon>Alcaligenaceae</taxon>
        <taxon>Parapusillimonas</taxon>
    </lineage>
</organism>
<dbReference type="GO" id="GO:0005737">
    <property type="term" value="C:cytoplasm"/>
    <property type="evidence" value="ECO:0007669"/>
    <property type="project" value="UniProtKB-SubCell"/>
</dbReference>
<evidence type="ECO:0000256" key="7">
    <source>
        <dbReference type="ARBA" id="ARBA00022679"/>
    </source>
</evidence>
<name>A0A853G3M2_9BURK</name>
<accession>A0A853G3M2</accession>
<dbReference type="PIRSF" id="PIRSF023956">
    <property type="entry name" value="Thiopurine_S-methyltransferase"/>
    <property type="match status" value="1"/>
</dbReference>
<dbReference type="InterPro" id="IPR025835">
    <property type="entry name" value="Thiopurine_S-MeTrfase"/>
</dbReference>
<keyword evidence="11" id="KW-1185">Reference proteome</keyword>
<protein>
    <recommendedName>
        <fullName evidence="4 9">Thiopurine S-methyltransferase</fullName>
        <ecNumber evidence="4 9">2.1.1.67</ecNumber>
    </recommendedName>
    <alternativeName>
        <fullName evidence="9">Thiopurine methyltransferase</fullName>
    </alternativeName>
</protein>
<comment type="similarity">
    <text evidence="3 9">Belongs to the class I-like SAM-binding methyltransferase superfamily. TPMT family.</text>
</comment>
<dbReference type="EC" id="2.1.1.67" evidence="4 9"/>
<dbReference type="GO" id="GO:0008119">
    <property type="term" value="F:thiopurine S-methyltransferase activity"/>
    <property type="evidence" value="ECO:0007669"/>
    <property type="project" value="UniProtKB-UniRule"/>
</dbReference>
<comment type="subcellular location">
    <subcellularLocation>
        <location evidence="2 9">Cytoplasm</location>
    </subcellularLocation>
</comment>
<gene>
    <name evidence="9" type="primary">tpm</name>
    <name evidence="10" type="ORF">H0A72_14075</name>
</gene>
<dbReference type="NCBIfam" id="TIGR03840">
    <property type="entry name" value="TMPT_Se_Te"/>
    <property type="match status" value="1"/>
</dbReference>
<dbReference type="RefSeq" id="WP_180156385.1">
    <property type="nucleotide sequence ID" value="NZ_JACCEM010000007.1"/>
</dbReference>
<dbReference type="FunFam" id="3.40.50.150:FF:000101">
    <property type="entry name" value="Thiopurine S-methyltransferase"/>
    <property type="match status" value="1"/>
</dbReference>
<evidence type="ECO:0000313" key="11">
    <source>
        <dbReference type="Proteomes" id="UP000559809"/>
    </source>
</evidence>
<evidence type="ECO:0000313" key="10">
    <source>
        <dbReference type="EMBL" id="NYT50442.1"/>
    </source>
</evidence>
<feature type="binding site" evidence="9">
    <location>
        <position position="45"/>
    </location>
    <ligand>
        <name>S-adenosyl-L-methionine</name>
        <dbReference type="ChEBI" id="CHEBI:59789"/>
    </ligand>
</feature>
<evidence type="ECO:0000256" key="9">
    <source>
        <dbReference type="HAMAP-Rule" id="MF_00812"/>
    </source>
</evidence>
<dbReference type="GO" id="GO:0010038">
    <property type="term" value="P:response to metal ion"/>
    <property type="evidence" value="ECO:0007669"/>
    <property type="project" value="InterPro"/>
</dbReference>
<keyword evidence="6 9" id="KW-0489">Methyltransferase</keyword>
<dbReference type="PANTHER" id="PTHR10259:SF11">
    <property type="entry name" value="THIOPURINE S-METHYLTRANSFERASE"/>
    <property type="match status" value="1"/>
</dbReference>
<keyword evidence="8 9" id="KW-0949">S-adenosyl-L-methionine</keyword>
<dbReference type="InterPro" id="IPR029063">
    <property type="entry name" value="SAM-dependent_MTases_sf"/>
</dbReference>
<dbReference type="PANTHER" id="PTHR10259">
    <property type="entry name" value="THIOPURINE S-METHYLTRANSFERASE"/>
    <property type="match status" value="1"/>
</dbReference>
<proteinExistence type="inferred from homology"/>
<reference evidence="10 11" key="1">
    <citation type="submission" date="2020-07" db="EMBL/GenBank/DDBJ databases">
        <title>Taxonomic revisions and descriptions of new bacterial species based on genomic comparisons in the high-G+C-content subgroup of the family Alcaligenaceae.</title>
        <authorList>
            <person name="Szabo A."/>
            <person name="Felfoldi T."/>
        </authorList>
    </citation>
    <scope>NUCLEOTIDE SEQUENCE [LARGE SCALE GENOMIC DNA]</scope>
    <source>
        <strain evidence="10 11">LMG 24012</strain>
    </source>
</reference>
<keyword evidence="7 9" id="KW-0808">Transferase</keyword>
<dbReference type="Proteomes" id="UP000559809">
    <property type="component" value="Unassembled WGS sequence"/>
</dbReference>
<evidence type="ECO:0000256" key="6">
    <source>
        <dbReference type="ARBA" id="ARBA00022603"/>
    </source>
</evidence>
<keyword evidence="5 9" id="KW-0963">Cytoplasm</keyword>
<dbReference type="InterPro" id="IPR022474">
    <property type="entry name" value="Thiopur_S-MeTfrase_Se/Te_detox"/>
</dbReference>
<dbReference type="AlphaFoldDB" id="A0A853G3M2"/>
<evidence type="ECO:0000256" key="1">
    <source>
        <dbReference type="ARBA" id="ARBA00000903"/>
    </source>
</evidence>
<feature type="binding site" evidence="9">
    <location>
        <position position="66"/>
    </location>
    <ligand>
        <name>S-adenosyl-L-methionine</name>
        <dbReference type="ChEBI" id="CHEBI:59789"/>
    </ligand>
</feature>
<evidence type="ECO:0000256" key="3">
    <source>
        <dbReference type="ARBA" id="ARBA00008145"/>
    </source>
</evidence>
<evidence type="ECO:0000256" key="4">
    <source>
        <dbReference type="ARBA" id="ARBA00011905"/>
    </source>
</evidence>
<sequence length="225" mass="25345">MEAEFWLERWRDGRIGFHQTRITPLLQKYWPSLGLPAGCTVMVPLCGKSLDMIWLAEQGYRVLGVELAELAVQQFFAENELPVATRQSSMGVHYVSDRIEIICGDIFGVDAATLGGCLGAYDRAALVALPAGMRQRYVDHVYGRLSDDYRGLLLTLDYPQNELEGPPFSVADEEVQRLFSAHSRALAIDRRDILEKDPKFQSQGVTRLDTVVYRLERREAPVTAP</sequence>
<comment type="catalytic activity">
    <reaction evidence="1 9">
        <text>S-adenosyl-L-methionine + a thiopurine = S-adenosyl-L-homocysteine + a thiopurine S-methylether.</text>
        <dbReference type="EC" id="2.1.1.67"/>
    </reaction>
</comment>
<dbReference type="SUPFAM" id="SSF53335">
    <property type="entry name" value="S-adenosyl-L-methionine-dependent methyltransferases"/>
    <property type="match status" value="1"/>
</dbReference>
<evidence type="ECO:0000256" key="2">
    <source>
        <dbReference type="ARBA" id="ARBA00004496"/>
    </source>
</evidence>
<dbReference type="Gene3D" id="3.40.50.150">
    <property type="entry name" value="Vaccinia Virus protein VP39"/>
    <property type="match status" value="1"/>
</dbReference>
<feature type="binding site" evidence="9">
    <location>
        <position position="123"/>
    </location>
    <ligand>
        <name>S-adenosyl-L-methionine</name>
        <dbReference type="ChEBI" id="CHEBI:59789"/>
    </ligand>
</feature>
<dbReference type="PROSITE" id="PS51585">
    <property type="entry name" value="SAM_MT_TPMT"/>
    <property type="match status" value="1"/>
</dbReference>
<dbReference type="InterPro" id="IPR008854">
    <property type="entry name" value="TPMT"/>
</dbReference>
<evidence type="ECO:0000256" key="5">
    <source>
        <dbReference type="ARBA" id="ARBA00022490"/>
    </source>
</evidence>